<comment type="caution">
    <text evidence="4">The sequence shown here is derived from an EMBL/GenBank/DDBJ whole genome shotgun (WGS) entry which is preliminary data.</text>
</comment>
<dbReference type="Gene3D" id="3.30.530.20">
    <property type="match status" value="1"/>
</dbReference>
<dbReference type="InterPro" id="IPR013538">
    <property type="entry name" value="ASHA1/2-like_C"/>
</dbReference>
<evidence type="ECO:0000313" key="4">
    <source>
        <dbReference type="EMBL" id="MCH6471604.1"/>
    </source>
</evidence>
<evidence type="ECO:0000256" key="2">
    <source>
        <dbReference type="SAM" id="MobiDB-lite"/>
    </source>
</evidence>
<protein>
    <submittedName>
        <fullName evidence="4">SRPBCC domain-containing protein</fullName>
    </submittedName>
</protein>
<feature type="region of interest" description="Disordered" evidence="2">
    <location>
        <begin position="1"/>
        <end position="22"/>
    </location>
</feature>
<evidence type="ECO:0000313" key="5">
    <source>
        <dbReference type="Proteomes" id="UP001202922"/>
    </source>
</evidence>
<sequence>MDPLFSHRPQSDERPLAQEAPPPRVYRFTVPAPRDVAYSAFTGDLHLWWPSNYTGFGEGTHPYIEDGVVGEESETGESQMWGEVLSEDPPSSIELAWTLAWRAAAPMRVLVEFDEAEGGASTTVTFTHDGWATGSEGREQYEKYSEWPLILGRYVAYFGVSPEAIETVR</sequence>
<dbReference type="SUPFAM" id="SSF55961">
    <property type="entry name" value="Bet v1-like"/>
    <property type="match status" value="1"/>
</dbReference>
<feature type="domain" description="Activator of Hsp90 ATPase homologue 1/2-like C-terminal" evidence="3">
    <location>
        <begin position="32"/>
        <end position="139"/>
    </location>
</feature>
<proteinExistence type="inferred from homology"/>
<evidence type="ECO:0000259" key="3">
    <source>
        <dbReference type="Pfam" id="PF08327"/>
    </source>
</evidence>
<accession>A0ABS9U4J1</accession>
<name>A0ABS9U4J1_9MICC</name>
<dbReference type="InterPro" id="IPR023393">
    <property type="entry name" value="START-like_dom_sf"/>
</dbReference>
<dbReference type="Proteomes" id="UP001202922">
    <property type="component" value="Unassembled WGS sequence"/>
</dbReference>
<dbReference type="RefSeq" id="WP_241055503.1">
    <property type="nucleotide sequence ID" value="NZ_JAKZBV010000001.1"/>
</dbReference>
<organism evidence="4 5">
    <name type="scientific">Sinomonas terrae</name>
    <dbReference type="NCBI Taxonomy" id="2908838"/>
    <lineage>
        <taxon>Bacteria</taxon>
        <taxon>Bacillati</taxon>
        <taxon>Actinomycetota</taxon>
        <taxon>Actinomycetes</taxon>
        <taxon>Micrococcales</taxon>
        <taxon>Micrococcaceae</taxon>
        <taxon>Sinomonas</taxon>
    </lineage>
</organism>
<comment type="similarity">
    <text evidence="1">Belongs to the AHA1 family.</text>
</comment>
<reference evidence="4 5" key="1">
    <citation type="submission" date="2022-03" db="EMBL/GenBank/DDBJ databases">
        <title>Sinomonas sp. isolated from a soil.</title>
        <authorList>
            <person name="Han J."/>
            <person name="Kim D.-U."/>
        </authorList>
    </citation>
    <scope>NUCLEOTIDE SEQUENCE [LARGE SCALE GENOMIC DNA]</scope>
    <source>
        <strain evidence="4 5">5-5</strain>
    </source>
</reference>
<dbReference type="Pfam" id="PF08327">
    <property type="entry name" value="AHSA1"/>
    <property type="match status" value="1"/>
</dbReference>
<gene>
    <name evidence="4" type="ORF">L0M17_16740</name>
</gene>
<evidence type="ECO:0000256" key="1">
    <source>
        <dbReference type="ARBA" id="ARBA00006817"/>
    </source>
</evidence>
<keyword evidence="5" id="KW-1185">Reference proteome</keyword>
<dbReference type="EMBL" id="JAKZBV010000001">
    <property type="protein sequence ID" value="MCH6471604.1"/>
    <property type="molecule type" value="Genomic_DNA"/>
</dbReference>